<dbReference type="eggNOG" id="ENOG502QXDK">
    <property type="taxonomic scope" value="Eukaryota"/>
</dbReference>
<evidence type="ECO:0000313" key="2">
    <source>
        <dbReference type="Proteomes" id="UP000031512"/>
    </source>
</evidence>
<gene>
    <name evidence="1" type="ORF">BEWA_043770</name>
</gene>
<dbReference type="AlphaFoldDB" id="L1LG58"/>
<dbReference type="KEGG" id="beq:BEWA_043770"/>
<keyword evidence="2" id="KW-1185">Reference proteome</keyword>
<organism evidence="1 2">
    <name type="scientific">Theileria equi strain WA</name>
    <dbReference type="NCBI Taxonomy" id="1537102"/>
    <lineage>
        <taxon>Eukaryota</taxon>
        <taxon>Sar</taxon>
        <taxon>Alveolata</taxon>
        <taxon>Apicomplexa</taxon>
        <taxon>Aconoidasida</taxon>
        <taxon>Piroplasmida</taxon>
        <taxon>Theileriidae</taxon>
        <taxon>Theileria</taxon>
    </lineage>
</organism>
<comment type="caution">
    <text evidence="1">The sequence shown here is derived from an EMBL/GenBank/DDBJ whole genome shotgun (WGS) entry which is preliminary data.</text>
</comment>
<dbReference type="EMBL" id="ACOU01000002">
    <property type="protein sequence ID" value="EKX74336.1"/>
    <property type="molecule type" value="Genomic_DNA"/>
</dbReference>
<name>L1LG58_THEEQ</name>
<dbReference type="GeneID" id="15807784"/>
<evidence type="ECO:0000313" key="1">
    <source>
        <dbReference type="EMBL" id="EKX74336.1"/>
    </source>
</evidence>
<proteinExistence type="predicted"/>
<dbReference type="VEuPathDB" id="PiroplasmaDB:BEWA_043770"/>
<reference evidence="1 2" key="1">
    <citation type="journal article" date="2012" name="BMC Genomics">
        <title>Comparative genomic analysis and phylogenetic position of Theileria equi.</title>
        <authorList>
            <person name="Kappmeyer L.S."/>
            <person name="Thiagarajan M."/>
            <person name="Herndon D.R."/>
            <person name="Ramsay J.D."/>
            <person name="Caler E."/>
            <person name="Djikeng A."/>
            <person name="Gillespie J.J."/>
            <person name="Lau A.O."/>
            <person name="Roalson E.H."/>
            <person name="Silva J.C."/>
            <person name="Silva M.G."/>
            <person name="Suarez C.E."/>
            <person name="Ueti M.W."/>
            <person name="Nene V.M."/>
            <person name="Mealey R.H."/>
            <person name="Knowles D.P."/>
            <person name="Brayton K.A."/>
        </authorList>
    </citation>
    <scope>NUCLEOTIDE SEQUENCE [LARGE SCALE GENOMIC DNA]</scope>
    <source>
        <strain evidence="1 2">WA</strain>
    </source>
</reference>
<dbReference type="Proteomes" id="UP000031512">
    <property type="component" value="Unassembled WGS sequence"/>
</dbReference>
<dbReference type="RefSeq" id="XP_004833788.1">
    <property type="nucleotide sequence ID" value="XM_004833731.1"/>
</dbReference>
<accession>L1LG58</accession>
<dbReference type="OrthoDB" id="361372at2759"/>
<sequence length="360" mass="40947">MPQAIDDVNVTTILSILLKLGIENNVIITSIIPFCYKISDYNRLLTCIHMISMMQNSKKNPSFKALVIKSALELPINGSTLTFKEIGRLCESLAATKLYSENLGNLIIWLLNDDLEDHKVEIVSFSSILRYLSRMKIGDLYLWRIYSKYALENIITGNPKTIIKLLESFVDRGFRSEALLGSCGHILVNHISGLNPMDIVSLAHIYHLSNYNHYDLFSGICDMLEIIVGLIDSKTAIKLLGFLSYVYGQTKTYFTPKHYRSIYLIFNKCSIALEIYDIKDFMVLAQGIKQFHCVKSMQLEKRLVKYLNECSSQYTLSLEGKKKSQIYASIILSKYRNEKRITQSEALTLKSQLSGAISLS</sequence>
<protein>
    <submittedName>
        <fullName evidence="1">Uncharacterized protein</fullName>
    </submittedName>
</protein>